<dbReference type="GO" id="GO:0016491">
    <property type="term" value="F:oxidoreductase activity"/>
    <property type="evidence" value="ECO:0007669"/>
    <property type="project" value="UniProtKB-KW"/>
</dbReference>
<comment type="caution">
    <text evidence="4">The sequence shown here is derived from an EMBL/GenBank/DDBJ whole genome shotgun (WGS) entry which is preliminary data.</text>
</comment>
<feature type="domain" description="Fe2OG dioxygenase" evidence="3">
    <location>
        <begin position="199"/>
        <end position="316"/>
    </location>
</feature>
<dbReference type="EMBL" id="NPHW01002777">
    <property type="protein sequence ID" value="OXV10773.1"/>
    <property type="molecule type" value="Genomic_DNA"/>
</dbReference>
<name>A0A232M301_9EURO</name>
<dbReference type="Pfam" id="PF14226">
    <property type="entry name" value="DIOX_N"/>
    <property type="match status" value="1"/>
</dbReference>
<dbReference type="GO" id="GO:0046872">
    <property type="term" value="F:metal ion binding"/>
    <property type="evidence" value="ECO:0007669"/>
    <property type="project" value="UniProtKB-KW"/>
</dbReference>
<accession>A0A232M301</accession>
<dbReference type="PRINTS" id="PR00682">
    <property type="entry name" value="IPNSYNTHASE"/>
</dbReference>
<dbReference type="AlphaFoldDB" id="A0A232M301"/>
<keyword evidence="2" id="KW-0560">Oxidoreductase</keyword>
<dbReference type="InterPro" id="IPR026992">
    <property type="entry name" value="DIOX_N"/>
</dbReference>
<evidence type="ECO:0000259" key="3">
    <source>
        <dbReference type="PROSITE" id="PS51471"/>
    </source>
</evidence>
<evidence type="ECO:0000256" key="1">
    <source>
        <dbReference type="ARBA" id="ARBA00008056"/>
    </source>
</evidence>
<keyword evidence="2" id="KW-0408">Iron</keyword>
<dbReference type="InterPro" id="IPR005123">
    <property type="entry name" value="Oxoglu/Fe-dep_dioxygenase_dom"/>
</dbReference>
<organism evidence="4 5">
    <name type="scientific">Elaphomyces granulatus</name>
    <dbReference type="NCBI Taxonomy" id="519963"/>
    <lineage>
        <taxon>Eukaryota</taxon>
        <taxon>Fungi</taxon>
        <taxon>Dikarya</taxon>
        <taxon>Ascomycota</taxon>
        <taxon>Pezizomycotina</taxon>
        <taxon>Eurotiomycetes</taxon>
        <taxon>Eurotiomycetidae</taxon>
        <taxon>Eurotiales</taxon>
        <taxon>Elaphomycetaceae</taxon>
        <taxon>Elaphomyces</taxon>
    </lineage>
</organism>
<dbReference type="SUPFAM" id="SSF51197">
    <property type="entry name" value="Clavaminate synthase-like"/>
    <property type="match status" value="1"/>
</dbReference>
<dbReference type="InterPro" id="IPR027443">
    <property type="entry name" value="IPNS-like_sf"/>
</dbReference>
<evidence type="ECO:0000313" key="5">
    <source>
        <dbReference type="Proteomes" id="UP000243515"/>
    </source>
</evidence>
<evidence type="ECO:0000313" key="4">
    <source>
        <dbReference type="EMBL" id="OXV10773.1"/>
    </source>
</evidence>
<dbReference type="PANTHER" id="PTHR47990">
    <property type="entry name" value="2-OXOGLUTARATE (2OG) AND FE(II)-DEPENDENT OXYGENASE SUPERFAMILY PROTEIN-RELATED"/>
    <property type="match status" value="1"/>
</dbReference>
<comment type="similarity">
    <text evidence="1 2">Belongs to the iron/ascorbate-dependent oxidoreductase family.</text>
</comment>
<dbReference type="Gene3D" id="2.60.120.330">
    <property type="entry name" value="B-lactam Antibiotic, Isopenicillin N Synthase, Chain"/>
    <property type="match status" value="1"/>
</dbReference>
<proteinExistence type="inferred from homology"/>
<reference evidence="4 5" key="1">
    <citation type="journal article" date="2015" name="Environ. Microbiol.">
        <title>Metagenome sequence of Elaphomyces granulatus from sporocarp tissue reveals Ascomycota ectomycorrhizal fingerprints of genome expansion and a Proteobacteria-rich microbiome.</title>
        <authorList>
            <person name="Quandt C.A."/>
            <person name="Kohler A."/>
            <person name="Hesse C.N."/>
            <person name="Sharpton T.J."/>
            <person name="Martin F."/>
            <person name="Spatafora J.W."/>
        </authorList>
    </citation>
    <scope>NUCLEOTIDE SEQUENCE [LARGE SCALE GENOMIC DNA]</scope>
    <source>
        <strain evidence="4 5">OSC145934</strain>
    </source>
</reference>
<dbReference type="OrthoDB" id="288590at2759"/>
<dbReference type="PROSITE" id="PS51471">
    <property type="entry name" value="FE2OG_OXY"/>
    <property type="match status" value="1"/>
</dbReference>
<dbReference type="GO" id="GO:0044283">
    <property type="term" value="P:small molecule biosynthetic process"/>
    <property type="evidence" value="ECO:0007669"/>
    <property type="project" value="UniProtKB-ARBA"/>
</dbReference>
<protein>
    <recommendedName>
        <fullName evidence="3">Fe2OG dioxygenase domain-containing protein</fullName>
    </recommendedName>
</protein>
<dbReference type="Proteomes" id="UP000243515">
    <property type="component" value="Unassembled WGS sequence"/>
</dbReference>
<keyword evidence="2" id="KW-0479">Metal-binding</keyword>
<evidence type="ECO:0000256" key="2">
    <source>
        <dbReference type="RuleBase" id="RU003682"/>
    </source>
</evidence>
<gene>
    <name evidence="4" type="ORF">Egran_01468</name>
</gene>
<keyword evidence="5" id="KW-1185">Reference proteome</keyword>
<dbReference type="InterPro" id="IPR044861">
    <property type="entry name" value="IPNS-like_FE2OG_OXY"/>
</dbReference>
<dbReference type="Pfam" id="PF03171">
    <property type="entry name" value="2OG-FeII_Oxy"/>
    <property type="match status" value="1"/>
</dbReference>
<sequence>MSEEITVDGSAEIANDNAPVQQIPIVDFSAWKIKGDLSSRMQVAREIADACRKVGFVYIVNHTIPDSLIDEAFQWSKQFFALSDEDKMTAPHPDGWAVHRGYSWPDREKVSHITTEKDEDQRAKIMEALEYKESYDMGSDKNSDQPNQWLPDEVLPGFRAFMTRFYWDCFSVTSDIMRAIAVGIGLEDEDHLLKKHSGHNNQLRLLHYPKVPLEALERQTVSRMPAHSDWSSITILFQDDCGGLEAEDPSQPGRYIPATPLKNAIVMNVGDLLQMWSNDYLRSTNHRVTIPPLSTSLKGSDRMTRERYSIPYFIAPDPTALIECLPACMSEENPPKHAPITQVDYNRMRASMLY</sequence>
<dbReference type="InterPro" id="IPR050231">
    <property type="entry name" value="Iron_ascorbate_oxido_reductase"/>
</dbReference>